<gene>
    <name evidence="2" type="primary">ompB</name>
    <name evidence="2" type="ordered locus">Geob_3579</name>
</gene>
<dbReference type="PROSITE" id="PS50853">
    <property type="entry name" value="FN3"/>
    <property type="match status" value="2"/>
</dbReference>
<dbReference type="PANTHER" id="PTHR48267">
    <property type="entry name" value="CUPREDOXIN SUPERFAMILY PROTEIN"/>
    <property type="match status" value="1"/>
</dbReference>
<dbReference type="InterPro" id="IPR013783">
    <property type="entry name" value="Ig-like_fold"/>
</dbReference>
<dbReference type="GO" id="GO:0016491">
    <property type="term" value="F:oxidoreductase activity"/>
    <property type="evidence" value="ECO:0007669"/>
    <property type="project" value="InterPro"/>
</dbReference>
<dbReference type="Gene3D" id="2.60.40.420">
    <property type="entry name" value="Cupredoxins - blue copper proteins"/>
    <property type="match status" value="3"/>
</dbReference>
<feature type="domain" description="Fibronectin type-III" evidence="1">
    <location>
        <begin position="1202"/>
        <end position="1295"/>
    </location>
</feature>
<dbReference type="Pfam" id="PF07731">
    <property type="entry name" value="Cu-oxidase_2"/>
    <property type="match status" value="1"/>
</dbReference>
<protein>
    <submittedName>
        <fullName evidence="2">Laccase family multicopper oxidase</fullName>
    </submittedName>
</protein>
<dbReference type="STRING" id="316067.Geob_3579"/>
<reference evidence="2 3" key="1">
    <citation type="submission" date="2009-01" db="EMBL/GenBank/DDBJ databases">
        <title>Complete sequence of Geobacter sp. FRC-32.</title>
        <authorList>
            <consortium name="US DOE Joint Genome Institute"/>
            <person name="Lucas S."/>
            <person name="Copeland A."/>
            <person name="Lapidus A."/>
            <person name="Glavina del Rio T."/>
            <person name="Dalin E."/>
            <person name="Tice H."/>
            <person name="Bruce D."/>
            <person name="Goodwin L."/>
            <person name="Pitluck S."/>
            <person name="Saunders E."/>
            <person name="Brettin T."/>
            <person name="Detter J.C."/>
            <person name="Han C."/>
            <person name="Larimer F."/>
            <person name="Land M."/>
            <person name="Hauser L."/>
            <person name="Kyrpides N."/>
            <person name="Ovchinnikova G."/>
            <person name="Kostka J."/>
            <person name="Richardson P."/>
        </authorList>
    </citation>
    <scope>NUCLEOTIDE SEQUENCE [LARGE SCALE GENOMIC DNA]</scope>
    <source>
        <strain evidence="3">DSM 22248 / JCM 15807 / FRC-32</strain>
    </source>
</reference>
<dbReference type="InterPro" id="IPR008972">
    <property type="entry name" value="Cupredoxin"/>
</dbReference>
<dbReference type="KEGG" id="geo:Geob_3579"/>
<dbReference type="SMART" id="SM00060">
    <property type="entry name" value="FN3"/>
    <property type="match status" value="3"/>
</dbReference>
<dbReference type="RefSeq" id="WP_012648648.1">
    <property type="nucleotide sequence ID" value="NC_011979.1"/>
</dbReference>
<dbReference type="CDD" id="cd13844">
    <property type="entry name" value="CuRO_1_BOD_CotA_like"/>
    <property type="match status" value="1"/>
</dbReference>
<dbReference type="EMBL" id="CP001390">
    <property type="protein sequence ID" value="ACM21920.1"/>
    <property type="molecule type" value="Genomic_DNA"/>
</dbReference>
<feature type="domain" description="Fibronectin type-III" evidence="1">
    <location>
        <begin position="1102"/>
        <end position="1201"/>
    </location>
</feature>
<dbReference type="Proteomes" id="UP000007721">
    <property type="component" value="Chromosome"/>
</dbReference>
<dbReference type="SUPFAM" id="SSF49265">
    <property type="entry name" value="Fibronectin type III"/>
    <property type="match status" value="1"/>
</dbReference>
<proteinExistence type="predicted"/>
<dbReference type="Pfam" id="PF00041">
    <property type="entry name" value="fn3"/>
    <property type="match status" value="1"/>
</dbReference>
<dbReference type="InterPro" id="IPR011706">
    <property type="entry name" value="Cu-oxidase_C"/>
</dbReference>
<dbReference type="Gene3D" id="2.60.40.10">
    <property type="entry name" value="Immunoglobulins"/>
    <property type="match status" value="3"/>
</dbReference>
<dbReference type="InterPro" id="IPR036116">
    <property type="entry name" value="FN3_sf"/>
</dbReference>
<evidence type="ECO:0000313" key="3">
    <source>
        <dbReference type="Proteomes" id="UP000007721"/>
    </source>
</evidence>
<evidence type="ECO:0000313" key="2">
    <source>
        <dbReference type="EMBL" id="ACM21920.1"/>
    </source>
</evidence>
<dbReference type="GO" id="GO:0005507">
    <property type="term" value="F:copper ion binding"/>
    <property type="evidence" value="ECO:0007669"/>
    <property type="project" value="InterPro"/>
</dbReference>
<accession>B9M6D2</accession>
<dbReference type="OrthoDB" id="9757546at2"/>
<sequence length="1295" mass="137829">MKKLSFVLRTILILSIAVLTAPMAMAAPDAPHYFSHPNYANSPLPIIPGTCSVAATTCTADSDCPTGETCNGVLVSGGIRKFKDRLPGLGADKANNLGQYIPVAVPDTTTYPGSDYYVIELVEYTEKMHTDLPATKLRGYRQANVAGGPTPPHYLGPAIVATKDRPVRILFRNLLPIGAGGNLFLPTDTTVMGSGMTAEGHMMGPEADPQNPMCSEGGMMKAQMVADGHCYAENRATLHLHGGISPWISDGTPHQWTTPANENTPYPKGVSVVPVPDMPTPGPGEMTFFYTNQQSARLMFYHDHAWGITRLNVYAGEAAPYIITDDMEKKLLPAAVGNPAGLGILPGAADTIPLVIQDKTYVPNAAQLALQDQTWDTARWGGEGSLWLPHVYSPAQNPGDSSGVNQYGRWAYGPWFWPPTSIEHGPTANSYFDPNCNPDATWCEPPLMPGVPYLSMGMESFHDTPVVNGTVYPTIELDPKAYRFRVLNAANDRFFNLSLYKAVDADGALCNIATNPTPAAESTGVACTEVALNPTEVAAALEDTTIFPTPVAGTEGPNWIQIGTEGGFLPAPVVIPPQPTTWVNDPTVFNAGNVDQHSLLLAPAERADVVVDFSQFAGQTLILYNDAPAAFPARDPRYDYYTGNADLTDTGGAPSTLPGYGPNTRTVMQIKVKPGTGTPYNLSALETAFKAESLGGIGVFKNGQNPIIVGQGAYNSAYGTTFQNNGPNAGLVQIFDTSFSFKTLAGGAAGLSLTFPLQPKMIQDEMGEAFEHEYGRMSGFLGVETPNAQAGLQNMILYPYTNPPTEILDGIELPPGAEVTPIATNSDGTQIWKFTHNGVDTHPIHFHLYDVQLINRVGWDGIIRKPDLNELGWKDTVRISPLEDTIVALRPIIPRVPFDLPNSIRLIDPSMPEGAYLANTTAQEAAGLPIFAFDPNGEPIDIINHPVNFGWEYVVHCHILSHEEMDMMRSVAVAVAPKDPSTLSAAVAGTGNGRRVDLSWSDNSANETGFIVQRAASSGGPWATVATVASPTGSTKGTATYSDIIGNLNGTFFYRVQADNVVGDTWDYTDPALNEGAAFPTKTVYSGFSNTASIVVAPALAAPTNLTAAITSATQIRLNWTDASNNETSFVVWRSSNGAAATQIATVTRTAAESTATGGAVTFYNSGVTAGSTYAYYVTAVNAAGSSAPSNTATVNFSAPAAPASLTGAAVRITGNNTQDSVTLNWTDNADNESRFQIQQSLSSTFAGATTFNVGANVTTFSQNVSRALNYYYRVRATNVVGNSGWSNAVFVTTP</sequence>
<keyword evidence="3" id="KW-1185">Reference proteome</keyword>
<organism evidence="2 3">
    <name type="scientific">Geotalea daltonii (strain DSM 22248 / JCM 15807 / FRC-32)</name>
    <name type="common">Geobacter daltonii</name>
    <dbReference type="NCBI Taxonomy" id="316067"/>
    <lineage>
        <taxon>Bacteria</taxon>
        <taxon>Pseudomonadati</taxon>
        <taxon>Thermodesulfobacteriota</taxon>
        <taxon>Desulfuromonadia</taxon>
        <taxon>Geobacterales</taxon>
        <taxon>Geobacteraceae</taxon>
        <taxon>Geotalea</taxon>
    </lineage>
</organism>
<dbReference type="SUPFAM" id="SSF49503">
    <property type="entry name" value="Cupredoxins"/>
    <property type="match status" value="3"/>
</dbReference>
<dbReference type="HOGENOM" id="CLU_001857_0_0_7"/>
<dbReference type="PANTHER" id="PTHR48267:SF1">
    <property type="entry name" value="BILIRUBIN OXIDASE"/>
    <property type="match status" value="1"/>
</dbReference>
<dbReference type="CDD" id="cd00063">
    <property type="entry name" value="FN3"/>
    <property type="match status" value="2"/>
</dbReference>
<evidence type="ECO:0000259" key="1">
    <source>
        <dbReference type="PROSITE" id="PS50853"/>
    </source>
</evidence>
<name>B9M6D2_GEODF</name>
<dbReference type="eggNOG" id="COG2132">
    <property type="taxonomic scope" value="Bacteria"/>
</dbReference>
<dbReference type="InterPro" id="IPR045087">
    <property type="entry name" value="Cu-oxidase_fam"/>
</dbReference>
<dbReference type="InterPro" id="IPR003961">
    <property type="entry name" value="FN3_dom"/>
</dbReference>